<name>A0ABS8JLD0_9GAMM</name>
<organism evidence="1 2">
    <name type="scientific">Noviluteimonas lactosilytica</name>
    <dbReference type="NCBI Taxonomy" id="2888523"/>
    <lineage>
        <taxon>Bacteria</taxon>
        <taxon>Pseudomonadati</taxon>
        <taxon>Pseudomonadota</taxon>
        <taxon>Gammaproteobacteria</taxon>
        <taxon>Lysobacterales</taxon>
        <taxon>Lysobacteraceae</taxon>
        <taxon>Noviluteimonas</taxon>
    </lineage>
</organism>
<sequence length="130" mass="15007">MTIQYHPDLGEALWCEYEGLSPEMMKRRLAVVVTPKACQRMWLATVVPISTTPPEIIRPWHVRLTRDPLPGGTKGEVWVKCDMVNAVSFARLSNYHGRWNGRREYRKLRVSIDELRAIRQGVISALGHPW</sequence>
<keyword evidence="2" id="KW-1185">Reference proteome</keyword>
<evidence type="ECO:0000313" key="1">
    <source>
        <dbReference type="EMBL" id="MCC8364299.1"/>
    </source>
</evidence>
<dbReference type="Proteomes" id="UP001165293">
    <property type="component" value="Unassembled WGS sequence"/>
</dbReference>
<dbReference type="RefSeq" id="WP_230528093.1">
    <property type="nucleotide sequence ID" value="NZ_JAJGAK010000004.1"/>
</dbReference>
<accession>A0ABS8JLD0</accession>
<dbReference type="Gene3D" id="2.30.30.110">
    <property type="match status" value="1"/>
</dbReference>
<protein>
    <submittedName>
        <fullName evidence="1">Type II toxin-antitoxin system PemK/MazF family toxin</fullName>
    </submittedName>
</protein>
<gene>
    <name evidence="1" type="ORF">LK996_14585</name>
</gene>
<dbReference type="EMBL" id="JAJGAK010000004">
    <property type="protein sequence ID" value="MCC8364299.1"/>
    <property type="molecule type" value="Genomic_DNA"/>
</dbReference>
<dbReference type="InterPro" id="IPR011067">
    <property type="entry name" value="Plasmid_toxin/cell-grow_inhib"/>
</dbReference>
<dbReference type="SUPFAM" id="SSF50118">
    <property type="entry name" value="Cell growth inhibitor/plasmid maintenance toxic component"/>
    <property type="match status" value="1"/>
</dbReference>
<reference evidence="1" key="1">
    <citation type="submission" date="2021-10" db="EMBL/GenBank/DDBJ databases">
        <authorList>
            <person name="Lyu M."/>
            <person name="Wang X."/>
            <person name="Meng X."/>
            <person name="Xu K."/>
        </authorList>
    </citation>
    <scope>NUCLEOTIDE SEQUENCE</scope>
    <source>
        <strain evidence="1">A6</strain>
    </source>
</reference>
<dbReference type="InterPro" id="IPR003477">
    <property type="entry name" value="PemK-like"/>
</dbReference>
<dbReference type="Pfam" id="PF02452">
    <property type="entry name" value="PemK_toxin"/>
    <property type="match status" value="1"/>
</dbReference>
<proteinExistence type="predicted"/>
<comment type="caution">
    <text evidence="1">The sequence shown here is derived from an EMBL/GenBank/DDBJ whole genome shotgun (WGS) entry which is preliminary data.</text>
</comment>
<evidence type="ECO:0000313" key="2">
    <source>
        <dbReference type="Proteomes" id="UP001165293"/>
    </source>
</evidence>